<gene>
    <name evidence="9" type="ORF">SAMN05444170_6974</name>
</gene>
<feature type="transmembrane region" description="Helical" evidence="7">
    <location>
        <begin position="122"/>
        <end position="145"/>
    </location>
</feature>
<keyword evidence="6 7" id="KW-0472">Membrane</keyword>
<dbReference type="Gene3D" id="1.10.3720.10">
    <property type="entry name" value="MetI-like"/>
    <property type="match status" value="1"/>
</dbReference>
<dbReference type="GO" id="GO:0005886">
    <property type="term" value="C:plasma membrane"/>
    <property type="evidence" value="ECO:0007669"/>
    <property type="project" value="UniProtKB-SubCell"/>
</dbReference>
<dbReference type="PANTHER" id="PTHR30151:SF0">
    <property type="entry name" value="ABC TRANSPORTER PERMEASE PROTEIN MJ0413-RELATED"/>
    <property type="match status" value="1"/>
</dbReference>
<evidence type="ECO:0000313" key="10">
    <source>
        <dbReference type="Proteomes" id="UP000184096"/>
    </source>
</evidence>
<evidence type="ECO:0000259" key="8">
    <source>
        <dbReference type="PROSITE" id="PS50928"/>
    </source>
</evidence>
<keyword evidence="5 7" id="KW-1133">Transmembrane helix</keyword>
<dbReference type="RefSeq" id="WP_072826642.1">
    <property type="nucleotide sequence ID" value="NZ_LT670849.1"/>
</dbReference>
<evidence type="ECO:0000313" key="9">
    <source>
        <dbReference type="EMBL" id="SHN87045.1"/>
    </source>
</evidence>
<evidence type="ECO:0000256" key="5">
    <source>
        <dbReference type="ARBA" id="ARBA00022989"/>
    </source>
</evidence>
<evidence type="ECO:0000256" key="6">
    <source>
        <dbReference type="ARBA" id="ARBA00023136"/>
    </source>
</evidence>
<dbReference type="Pfam" id="PF00528">
    <property type="entry name" value="BPD_transp_1"/>
    <property type="match status" value="1"/>
</dbReference>
<comment type="similarity">
    <text evidence="7">Belongs to the binding-protein-dependent transport system permease family.</text>
</comment>
<dbReference type="InterPro" id="IPR035906">
    <property type="entry name" value="MetI-like_sf"/>
</dbReference>
<feature type="transmembrane region" description="Helical" evidence="7">
    <location>
        <begin position="61"/>
        <end position="82"/>
    </location>
</feature>
<dbReference type="SUPFAM" id="SSF161098">
    <property type="entry name" value="MetI-like"/>
    <property type="match status" value="1"/>
</dbReference>
<dbReference type="PANTHER" id="PTHR30151">
    <property type="entry name" value="ALKANE SULFONATE ABC TRANSPORTER-RELATED, MEMBRANE SUBUNIT"/>
    <property type="match status" value="1"/>
</dbReference>
<feature type="transmembrane region" description="Helical" evidence="7">
    <location>
        <begin position="217"/>
        <end position="238"/>
    </location>
</feature>
<keyword evidence="10" id="KW-1185">Reference proteome</keyword>
<organism evidence="9 10">
    <name type="scientific">Bradyrhizobium erythrophlei</name>
    <dbReference type="NCBI Taxonomy" id="1437360"/>
    <lineage>
        <taxon>Bacteria</taxon>
        <taxon>Pseudomonadati</taxon>
        <taxon>Pseudomonadota</taxon>
        <taxon>Alphaproteobacteria</taxon>
        <taxon>Hyphomicrobiales</taxon>
        <taxon>Nitrobacteraceae</taxon>
        <taxon>Bradyrhizobium</taxon>
    </lineage>
</organism>
<feature type="transmembrane region" description="Helical" evidence="7">
    <location>
        <begin position="12"/>
        <end position="29"/>
    </location>
</feature>
<dbReference type="AlphaFoldDB" id="A0A1M7UVT0"/>
<dbReference type="OrthoDB" id="8138334at2"/>
<protein>
    <submittedName>
        <fullName evidence="9">NitT/TauT family transport system permease protein</fullName>
    </submittedName>
</protein>
<evidence type="ECO:0000256" key="2">
    <source>
        <dbReference type="ARBA" id="ARBA00022448"/>
    </source>
</evidence>
<dbReference type="PROSITE" id="PS50928">
    <property type="entry name" value="ABC_TM1"/>
    <property type="match status" value="1"/>
</dbReference>
<accession>A0A1M7UVT0</accession>
<evidence type="ECO:0000256" key="1">
    <source>
        <dbReference type="ARBA" id="ARBA00004651"/>
    </source>
</evidence>
<dbReference type="Proteomes" id="UP000184096">
    <property type="component" value="Chromosome I"/>
</dbReference>
<sequence length="248" mass="26730">MRRAIARYPSLSLVVALLILWQIVFWLVGRNALLPPVETGLYLARLLQTTRFWGHIAETGIAFIIALSIAIVAGLAIGLILGMNRTAAEVFEPFLLAGNSIPKIALYPIVLLIFGIGMPSKIAFGAIHGVVPIAIFTLTACGNVPPILIRTANAMRLTRWDTVRSVLLPAALPDIFSGIRIGFSLTLIGTILGEMFGSQRGLGYLLMTAIGLQNIEVIMSVTLLLVLVAATVNTLLLIQDRRLRDPAG</sequence>
<dbReference type="EMBL" id="LT670849">
    <property type="protein sequence ID" value="SHN87045.1"/>
    <property type="molecule type" value="Genomic_DNA"/>
</dbReference>
<feature type="transmembrane region" description="Helical" evidence="7">
    <location>
        <begin position="94"/>
        <end position="116"/>
    </location>
</feature>
<keyword evidence="4 7" id="KW-0812">Transmembrane</keyword>
<name>A0A1M7UVT0_9BRAD</name>
<dbReference type="GO" id="GO:0055085">
    <property type="term" value="P:transmembrane transport"/>
    <property type="evidence" value="ECO:0007669"/>
    <property type="project" value="InterPro"/>
</dbReference>
<comment type="subcellular location">
    <subcellularLocation>
        <location evidence="1 7">Cell membrane</location>
        <topology evidence="1 7">Multi-pass membrane protein</topology>
    </subcellularLocation>
</comment>
<dbReference type="CDD" id="cd06261">
    <property type="entry name" value="TM_PBP2"/>
    <property type="match status" value="1"/>
</dbReference>
<proteinExistence type="inferred from homology"/>
<keyword evidence="2 7" id="KW-0813">Transport</keyword>
<reference evidence="10" key="1">
    <citation type="submission" date="2016-11" db="EMBL/GenBank/DDBJ databases">
        <authorList>
            <person name="Varghese N."/>
            <person name="Submissions S."/>
        </authorList>
    </citation>
    <scope>NUCLEOTIDE SEQUENCE [LARGE SCALE GENOMIC DNA]</scope>
    <source>
        <strain evidence="10">GAS401</strain>
    </source>
</reference>
<keyword evidence="3" id="KW-1003">Cell membrane</keyword>
<evidence type="ECO:0000256" key="7">
    <source>
        <dbReference type="RuleBase" id="RU363032"/>
    </source>
</evidence>
<feature type="domain" description="ABC transmembrane type-1" evidence="8">
    <location>
        <begin position="56"/>
        <end position="236"/>
    </location>
</feature>
<evidence type="ECO:0000256" key="4">
    <source>
        <dbReference type="ARBA" id="ARBA00022692"/>
    </source>
</evidence>
<feature type="transmembrane region" description="Helical" evidence="7">
    <location>
        <begin position="166"/>
        <end position="197"/>
    </location>
</feature>
<evidence type="ECO:0000256" key="3">
    <source>
        <dbReference type="ARBA" id="ARBA00022475"/>
    </source>
</evidence>
<dbReference type="InterPro" id="IPR000515">
    <property type="entry name" value="MetI-like"/>
</dbReference>